<dbReference type="GeneID" id="29272999"/>
<dbReference type="KEGG" id="sjp:SJA_C1-13780"/>
<dbReference type="HOGENOM" id="CLU_098384_0_0_5"/>
<dbReference type="InterPro" id="IPR037523">
    <property type="entry name" value="VOC_core"/>
</dbReference>
<evidence type="ECO:0000313" key="2">
    <source>
        <dbReference type="EMBL" id="BAI96212.1"/>
    </source>
</evidence>
<dbReference type="Gene3D" id="3.10.180.10">
    <property type="entry name" value="2,3-Dihydroxybiphenyl 1,2-Dioxygenase, domain 1"/>
    <property type="match status" value="1"/>
</dbReference>
<dbReference type="AlphaFoldDB" id="D4Z0T0"/>
<organism evidence="2 3">
    <name type="scientific">Sphingobium indicum (strain DSM 16413 / CCM 7287 / MTCC 6362 / UT26 / NBRC 101211 / UT26S)</name>
    <name type="common">Sphingobium japonicum</name>
    <dbReference type="NCBI Taxonomy" id="452662"/>
    <lineage>
        <taxon>Bacteria</taxon>
        <taxon>Pseudomonadati</taxon>
        <taxon>Pseudomonadota</taxon>
        <taxon>Alphaproteobacteria</taxon>
        <taxon>Sphingomonadales</taxon>
        <taxon>Sphingomonadaceae</taxon>
        <taxon>Sphingobium</taxon>
    </lineage>
</organism>
<protein>
    <submittedName>
        <fullName evidence="2">Putative ring-cleavage extradiol dioxygenase</fullName>
    </submittedName>
</protein>
<dbReference type="Pfam" id="PF00903">
    <property type="entry name" value="Glyoxalase"/>
    <property type="match status" value="1"/>
</dbReference>
<dbReference type="Proteomes" id="UP000007753">
    <property type="component" value="Chromosome 1"/>
</dbReference>
<accession>D4Z0T0</accession>
<dbReference type="InterPro" id="IPR004360">
    <property type="entry name" value="Glyas_Fos-R_dOase_dom"/>
</dbReference>
<dbReference type="GO" id="GO:0051213">
    <property type="term" value="F:dioxygenase activity"/>
    <property type="evidence" value="ECO:0007669"/>
    <property type="project" value="UniProtKB-KW"/>
</dbReference>
<dbReference type="eggNOG" id="COG0346">
    <property type="taxonomic scope" value="Bacteria"/>
</dbReference>
<sequence>MNMLEDRQSEIAAKIVPPTKLAHFVLRTSRFAEMVDWYKLVMHATAAYENPGLSFLSYDEEHHRIAIVAIPELHDQDNSDVGLHHVAFTYDSLHDLLENYQRLKDLGIVPAWAINHGPTTSLYYRDPDGNHLEFQVENFETVEESTKFFFTEDFNLNPIGVEFDPDILRKRMLAGEDETELKRRPASGPVGLDAVKI</sequence>
<reference evidence="2 3" key="1">
    <citation type="journal article" date="2010" name="J. Bacteriol.">
        <title>Complete genome sequence of the representative gamma-hexachlorocyclohexane-degrading bacterium Sphingobium japonicum UT26.</title>
        <authorList>
            <person name="Nagata Y."/>
            <person name="Ohtsubo Y."/>
            <person name="Endo R."/>
            <person name="Ichikawa N."/>
            <person name="Ankai A."/>
            <person name="Oguchi A."/>
            <person name="Fukui S."/>
            <person name="Fujita N."/>
            <person name="Tsuda M."/>
        </authorList>
    </citation>
    <scope>NUCLEOTIDE SEQUENCE [LARGE SCALE GENOMIC DNA]</scope>
    <source>
        <strain evidence="3">DSM 16413 / CCM 7287 / MTCC 6362 / UT26 / NBRC 101211 / UT26S</strain>
    </source>
</reference>
<keyword evidence="2" id="KW-0560">Oxidoreductase</keyword>
<evidence type="ECO:0000313" key="3">
    <source>
        <dbReference type="Proteomes" id="UP000007753"/>
    </source>
</evidence>
<dbReference type="EMBL" id="AP010803">
    <property type="protein sequence ID" value="BAI96212.1"/>
    <property type="molecule type" value="Genomic_DNA"/>
</dbReference>
<proteinExistence type="predicted"/>
<name>D4Z0T0_SPHIU</name>
<evidence type="ECO:0000259" key="1">
    <source>
        <dbReference type="PROSITE" id="PS51819"/>
    </source>
</evidence>
<dbReference type="InterPro" id="IPR029068">
    <property type="entry name" value="Glyas_Bleomycin-R_OHBP_Dase"/>
</dbReference>
<dbReference type="STRING" id="452662.SJA_C1-13780"/>
<keyword evidence="2" id="KW-0223">Dioxygenase</keyword>
<dbReference type="RefSeq" id="WP_013039766.1">
    <property type="nucleotide sequence ID" value="NC_014006.1"/>
</dbReference>
<dbReference type="SUPFAM" id="SSF54593">
    <property type="entry name" value="Glyoxalase/Bleomycin resistance protein/Dihydroxybiphenyl dioxygenase"/>
    <property type="match status" value="1"/>
</dbReference>
<gene>
    <name evidence="2" type="ordered locus">SJA_C1-13780</name>
</gene>
<feature type="domain" description="VOC" evidence="1">
    <location>
        <begin position="20"/>
        <end position="137"/>
    </location>
</feature>
<dbReference type="PROSITE" id="PS51819">
    <property type="entry name" value="VOC"/>
    <property type="match status" value="1"/>
</dbReference>
<keyword evidence="3" id="KW-1185">Reference proteome</keyword>